<comment type="caution">
    <text evidence="3">The sequence shown here is derived from an EMBL/GenBank/DDBJ whole genome shotgun (WGS) entry which is preliminary data.</text>
</comment>
<protein>
    <submittedName>
        <fullName evidence="3">Acyl-CoA thioesterase</fullName>
    </submittedName>
</protein>
<proteinExistence type="inferred from homology"/>
<dbReference type="CDD" id="cd00586">
    <property type="entry name" value="4HBT"/>
    <property type="match status" value="1"/>
</dbReference>
<name>A0ABX2AIH2_9BACT</name>
<keyword evidence="4" id="KW-1185">Reference proteome</keyword>
<dbReference type="InterPro" id="IPR006684">
    <property type="entry name" value="YbgC/YbaW"/>
</dbReference>
<dbReference type="PANTHER" id="PTHR31793">
    <property type="entry name" value="4-HYDROXYBENZOYL-COA THIOESTERASE FAMILY MEMBER"/>
    <property type="match status" value="1"/>
</dbReference>
<dbReference type="EMBL" id="JABKKF010000001">
    <property type="protein sequence ID" value="NPD90826.1"/>
    <property type="molecule type" value="Genomic_DNA"/>
</dbReference>
<dbReference type="PIRSF" id="PIRSF003230">
    <property type="entry name" value="YbgC"/>
    <property type="match status" value="1"/>
</dbReference>
<evidence type="ECO:0000313" key="3">
    <source>
        <dbReference type="EMBL" id="NPD90826.1"/>
    </source>
</evidence>
<dbReference type="Proteomes" id="UP000714420">
    <property type="component" value="Unassembled WGS sequence"/>
</dbReference>
<organism evidence="3 4">
    <name type="scientific">Xylanibacter muris</name>
    <dbReference type="NCBI Taxonomy" id="2736290"/>
    <lineage>
        <taxon>Bacteria</taxon>
        <taxon>Pseudomonadati</taxon>
        <taxon>Bacteroidota</taxon>
        <taxon>Bacteroidia</taxon>
        <taxon>Bacteroidales</taxon>
        <taxon>Prevotellaceae</taxon>
        <taxon>Xylanibacter</taxon>
    </lineage>
</organism>
<evidence type="ECO:0000256" key="1">
    <source>
        <dbReference type="ARBA" id="ARBA00005953"/>
    </source>
</evidence>
<dbReference type="InterPro" id="IPR050563">
    <property type="entry name" value="4-hydroxybenzoyl-CoA_TE"/>
</dbReference>
<dbReference type="Pfam" id="PF13279">
    <property type="entry name" value="4HBT_2"/>
    <property type="match status" value="1"/>
</dbReference>
<keyword evidence="2" id="KW-0378">Hydrolase</keyword>
<dbReference type="Gene3D" id="3.10.129.10">
    <property type="entry name" value="Hotdog Thioesterase"/>
    <property type="match status" value="1"/>
</dbReference>
<dbReference type="InterPro" id="IPR029069">
    <property type="entry name" value="HotDog_dom_sf"/>
</dbReference>
<sequence>MKDYIFETTMMVRDYECDIEGIVNNANYLHYTEHTRHLFLKSRGLSFAAMHRKGVDAVVARMNLQYKTPLRCDDGLRSCLNVTKEGIRYVFYHEIYRLSDNKLCFKGVIDIVCLVDGKLGNSEDYDRALFLTL</sequence>
<accession>A0ABX2AIH2</accession>
<evidence type="ECO:0000256" key="2">
    <source>
        <dbReference type="ARBA" id="ARBA00022801"/>
    </source>
</evidence>
<reference evidence="3 4" key="1">
    <citation type="submission" date="2020-05" db="EMBL/GenBank/DDBJ databases">
        <title>Distinct polysaccharide utilization as determinants for interspecies competition between intestinal Prevotella spp.</title>
        <authorList>
            <person name="Galvez E.J.C."/>
            <person name="Iljazovic A."/>
            <person name="Strowig T."/>
        </authorList>
    </citation>
    <scope>NUCLEOTIDE SEQUENCE [LARGE SCALE GENOMIC DNA]</scope>
    <source>
        <strain evidence="3 4">PMUR</strain>
    </source>
</reference>
<gene>
    <name evidence="3" type="ORF">HPS56_00370</name>
</gene>
<dbReference type="PANTHER" id="PTHR31793:SF27">
    <property type="entry name" value="NOVEL THIOESTERASE SUPERFAMILY DOMAIN AND SAPOSIN A-TYPE DOMAIN CONTAINING PROTEIN (0610012H03RIK)"/>
    <property type="match status" value="1"/>
</dbReference>
<evidence type="ECO:0000313" key="4">
    <source>
        <dbReference type="Proteomes" id="UP000714420"/>
    </source>
</evidence>
<dbReference type="RefSeq" id="WP_172272137.1">
    <property type="nucleotide sequence ID" value="NZ_CASGMU010000001.1"/>
</dbReference>
<dbReference type="SUPFAM" id="SSF54637">
    <property type="entry name" value="Thioesterase/thiol ester dehydrase-isomerase"/>
    <property type="match status" value="1"/>
</dbReference>
<comment type="similarity">
    <text evidence="1">Belongs to the 4-hydroxybenzoyl-CoA thioesterase family.</text>
</comment>